<gene>
    <name evidence="1" type="ORF">ACI2I3_00815</name>
</gene>
<keyword evidence="2" id="KW-1185">Reference proteome</keyword>
<name>A0ABW8L4P8_9GAMM</name>
<comment type="caution">
    <text evidence="1">The sequence shown here is derived from an EMBL/GenBank/DDBJ whole genome shotgun (WGS) entry which is preliminary data.</text>
</comment>
<proteinExistence type="predicted"/>
<dbReference type="Pfam" id="PF05100">
    <property type="entry name" value="Phage_tail_L"/>
    <property type="match status" value="1"/>
</dbReference>
<dbReference type="EMBL" id="JBJDPD010000001">
    <property type="protein sequence ID" value="MFK3999876.1"/>
    <property type="molecule type" value="Genomic_DNA"/>
</dbReference>
<dbReference type="Proteomes" id="UP001620234">
    <property type="component" value="Unassembled WGS sequence"/>
</dbReference>
<dbReference type="NCBIfam" id="TIGR01600">
    <property type="entry name" value="phage_tail_L"/>
    <property type="match status" value="1"/>
</dbReference>
<organism evidence="1 2">
    <name type="scientific">Psychrobacter namhaensis</name>
    <dbReference type="NCBI Taxonomy" id="292734"/>
    <lineage>
        <taxon>Bacteria</taxon>
        <taxon>Pseudomonadati</taxon>
        <taxon>Pseudomonadota</taxon>
        <taxon>Gammaproteobacteria</taxon>
        <taxon>Moraxellales</taxon>
        <taxon>Moraxellaceae</taxon>
        <taxon>Psychrobacter</taxon>
    </lineage>
</organism>
<protein>
    <submittedName>
        <fullName evidence="1">Phage minor tail protein L</fullName>
    </submittedName>
</protein>
<reference evidence="1 2" key="1">
    <citation type="submission" date="2024-11" db="EMBL/GenBank/DDBJ databases">
        <title>The Natural Products Discovery Center: Release of the First 8490 Sequenced Strains for Exploring Actinobacteria Biosynthetic Diversity.</title>
        <authorList>
            <person name="Kalkreuter E."/>
            <person name="Kautsar S.A."/>
            <person name="Yang D."/>
            <person name="Bader C.D."/>
            <person name="Teijaro C.N."/>
            <person name="Fluegel L."/>
            <person name="Davis C.M."/>
            <person name="Simpson J.R."/>
            <person name="Lauterbach L."/>
            <person name="Steele A.D."/>
            <person name="Gui C."/>
            <person name="Meng S."/>
            <person name="Li G."/>
            <person name="Viehrig K."/>
            <person name="Ye F."/>
            <person name="Su P."/>
            <person name="Kiefer A.F."/>
            <person name="Nichols A."/>
            <person name="Cepeda A.J."/>
            <person name="Yan W."/>
            <person name="Fan B."/>
            <person name="Jiang Y."/>
            <person name="Adhikari A."/>
            <person name="Zheng C.-J."/>
            <person name="Schuster L."/>
            <person name="Cowan T.M."/>
            <person name="Smanski M.J."/>
            <person name="Chevrette M.G."/>
            <person name="De Carvalho L.P.S."/>
            <person name="Shen B."/>
        </authorList>
    </citation>
    <scope>NUCLEOTIDE SEQUENCE [LARGE SCALE GENOMIC DNA]</scope>
    <source>
        <strain evidence="1 2">NPDC077433</strain>
    </source>
</reference>
<evidence type="ECO:0000313" key="2">
    <source>
        <dbReference type="Proteomes" id="UP001620234"/>
    </source>
</evidence>
<accession>A0ABW8L4P8</accession>
<evidence type="ECO:0000313" key="1">
    <source>
        <dbReference type="EMBL" id="MFK3999876.1"/>
    </source>
</evidence>
<sequence length="266" mass="29512">MLESDLQKLSVTGLVTLYELDATKLGAGIFRWHGHVSYEDWREIIAWAGRADRNIGSMEENVGAELSIEDYSVKRDLIWQGNVYEPMPIQSDGLEMRGDGRASTPSLALANNIDGIQGAISAMCLQFDDFAGAKLTVINTLAKYLDAENFVEGNPQAANEYRKQLWYVEQKTSENASVVTFELSNPVDFEGARIPSREITSFCHWAVHGRYRMSECAYLGTAKFTEDGTPTDRADLDRCGGRLSDCRIRNNEGRFGGFPSSSLISG</sequence>
<dbReference type="InterPro" id="IPR006487">
    <property type="entry name" value="Phage_lambda_L"/>
</dbReference>
<dbReference type="RefSeq" id="WP_404671721.1">
    <property type="nucleotide sequence ID" value="NZ_JBJDPD010000001.1"/>
</dbReference>